<dbReference type="Proteomes" id="UP000247772">
    <property type="component" value="Unassembled WGS sequence"/>
</dbReference>
<organism evidence="3 4">
    <name type="scientific">Paraburkholderia silvatlantica</name>
    <dbReference type="NCBI Taxonomy" id="321895"/>
    <lineage>
        <taxon>Bacteria</taxon>
        <taxon>Pseudomonadati</taxon>
        <taxon>Pseudomonadota</taxon>
        <taxon>Betaproteobacteria</taxon>
        <taxon>Burkholderiales</taxon>
        <taxon>Burkholderiaceae</taxon>
        <taxon>Paraburkholderia</taxon>
    </lineage>
</organism>
<keyword evidence="5" id="KW-1185">Reference proteome</keyword>
<keyword evidence="3" id="KW-0449">Lipoprotein</keyword>
<dbReference type="EMBL" id="JACHVZ010000001">
    <property type="protein sequence ID" value="MBB2925857.1"/>
    <property type="molecule type" value="Genomic_DNA"/>
</dbReference>
<name>A0A2U1ACV5_9BURK</name>
<gene>
    <name evidence="3" type="ORF">C7410_101191</name>
    <name evidence="2" type="ORF">FHX59_000263</name>
</gene>
<feature type="chain" id="PRO_5030057825" evidence="1">
    <location>
        <begin position="20"/>
        <end position="153"/>
    </location>
</feature>
<evidence type="ECO:0000313" key="2">
    <source>
        <dbReference type="EMBL" id="MBB2925857.1"/>
    </source>
</evidence>
<keyword evidence="1" id="KW-0732">Signal</keyword>
<evidence type="ECO:0000313" key="5">
    <source>
        <dbReference type="Proteomes" id="UP000533533"/>
    </source>
</evidence>
<dbReference type="Proteomes" id="UP000533533">
    <property type="component" value="Unassembled WGS sequence"/>
</dbReference>
<accession>A0A2U1ACV5</accession>
<reference evidence="3 4" key="1">
    <citation type="submission" date="2018-06" db="EMBL/GenBank/DDBJ databases">
        <title>Genomic Encyclopedia of Type Strains, Phase IV (KMG-V): Genome sequencing to study the core and pangenomes of soil and plant-associated prokaryotes.</title>
        <authorList>
            <person name="Whitman W."/>
        </authorList>
    </citation>
    <scope>NUCLEOTIDE SEQUENCE [LARGE SCALE GENOMIC DNA]</scope>
    <source>
        <strain evidence="3 4">SRCL-318</strain>
        <strain evidence="2 5">SRMrh-85</strain>
    </source>
</reference>
<proteinExistence type="predicted"/>
<feature type="signal peptide" evidence="1">
    <location>
        <begin position="1"/>
        <end position="19"/>
    </location>
</feature>
<evidence type="ECO:0000256" key="1">
    <source>
        <dbReference type="SAM" id="SignalP"/>
    </source>
</evidence>
<dbReference type="OrthoDB" id="9099827at2"/>
<evidence type="ECO:0000313" key="4">
    <source>
        <dbReference type="Proteomes" id="UP000247772"/>
    </source>
</evidence>
<evidence type="ECO:0000313" key="3">
    <source>
        <dbReference type="EMBL" id="PYE27859.1"/>
    </source>
</evidence>
<dbReference type="RefSeq" id="WP_110384696.1">
    <property type="nucleotide sequence ID" value="NZ_JACHVZ010000001.1"/>
</dbReference>
<sequence length="153" mass="15221">MRYLAATLLGSVAVSVALSGCEAPTSGSVFTPAQAQQVFVIELGTVETVRPVTIQPGPTGIGAITGGALGGIAAGSNIGRGTGAVAAGIGGAVLGGAAGNAVEQRVTQRQGLEIVVRLDSGQLMSVVQDADQQFVPGDRVRVLLGNNSVRVTR</sequence>
<dbReference type="AlphaFoldDB" id="A0A2U1ACV5"/>
<protein>
    <submittedName>
        <fullName evidence="3">Outer membrane lipoprotein SlyB</fullName>
    </submittedName>
</protein>
<dbReference type="PROSITE" id="PS51257">
    <property type="entry name" value="PROKAR_LIPOPROTEIN"/>
    <property type="match status" value="1"/>
</dbReference>
<dbReference type="EMBL" id="QJSQ01000001">
    <property type="protein sequence ID" value="PYE27859.1"/>
    <property type="molecule type" value="Genomic_DNA"/>
</dbReference>
<comment type="caution">
    <text evidence="3">The sequence shown here is derived from an EMBL/GenBank/DDBJ whole genome shotgun (WGS) entry which is preliminary data.</text>
</comment>